<dbReference type="Proteomes" id="UP000656274">
    <property type="component" value="Unassembled WGS sequence"/>
</dbReference>
<sequence length="53" mass="5709">MTDERRTTTANSGLAKGGVSCFVETFVQGSTFVLRLNFSAKNPALRQAAKRCA</sequence>
<dbReference type="RefSeq" id="WP_194096780.1">
    <property type="nucleotide sequence ID" value="NZ_JADFTZ010000005.1"/>
</dbReference>
<evidence type="ECO:0000313" key="1">
    <source>
        <dbReference type="EMBL" id="MBE9577242.1"/>
    </source>
</evidence>
<protein>
    <submittedName>
        <fullName evidence="1">Uncharacterized protein</fullName>
    </submittedName>
</protein>
<name>A0ABR9WUC1_9FLAO</name>
<accession>A0ABR9WUC1</accession>
<keyword evidence="2" id="KW-1185">Reference proteome</keyword>
<organism evidence="1 2">
    <name type="scientific">Flavobacterium proteolyticum</name>
    <dbReference type="NCBI Taxonomy" id="2911683"/>
    <lineage>
        <taxon>Bacteria</taxon>
        <taxon>Pseudomonadati</taxon>
        <taxon>Bacteroidota</taxon>
        <taxon>Flavobacteriia</taxon>
        <taxon>Flavobacteriales</taxon>
        <taxon>Flavobacteriaceae</taxon>
        <taxon>Flavobacterium</taxon>
    </lineage>
</organism>
<dbReference type="EMBL" id="JADFTZ010000005">
    <property type="protein sequence ID" value="MBE9577242.1"/>
    <property type="molecule type" value="Genomic_DNA"/>
</dbReference>
<evidence type="ECO:0000313" key="2">
    <source>
        <dbReference type="Proteomes" id="UP000656274"/>
    </source>
</evidence>
<proteinExistence type="predicted"/>
<comment type="caution">
    <text evidence="1">The sequence shown here is derived from an EMBL/GenBank/DDBJ whole genome shotgun (WGS) entry which is preliminary data.</text>
</comment>
<gene>
    <name evidence="1" type="ORF">IM755_11015</name>
</gene>
<reference evidence="1 2" key="1">
    <citation type="submission" date="2020-10" db="EMBL/GenBank/DDBJ databases">
        <title>The genome sequence of Flavobacterium aquaticum 1Y8A.</title>
        <authorList>
            <person name="Liu Y."/>
        </authorList>
    </citation>
    <scope>NUCLEOTIDE SEQUENCE [LARGE SCALE GENOMIC DNA]</scope>
    <source>
        <strain evidence="1 2">1Y8A</strain>
    </source>
</reference>